<protein>
    <recommendedName>
        <fullName evidence="15">Homeobox domain-containing protein</fullName>
    </recommendedName>
</protein>
<evidence type="ECO:0000256" key="3">
    <source>
        <dbReference type="ARBA" id="ARBA00023015"/>
    </source>
</evidence>
<evidence type="ECO:0000256" key="5">
    <source>
        <dbReference type="ARBA" id="ARBA00023125"/>
    </source>
</evidence>
<dbReference type="Pfam" id="PF25797">
    <property type="entry name" value="PDF2_C"/>
    <property type="match status" value="1"/>
</dbReference>
<dbReference type="InterPro" id="IPR009057">
    <property type="entry name" value="Homeodomain-like_sf"/>
</dbReference>
<evidence type="ECO:0000256" key="4">
    <source>
        <dbReference type="ARBA" id="ARBA00023054"/>
    </source>
</evidence>
<keyword evidence="3" id="KW-0805">Transcription regulation</keyword>
<proteinExistence type="inferred from homology"/>
<evidence type="ECO:0000256" key="9">
    <source>
        <dbReference type="PROSITE-ProRule" id="PRU00108"/>
    </source>
</evidence>
<sequence length="353" mass="39707">MEWFFQRCSHPDMEQRLQMARDLELAEPKVKYWFQNRRNQLKISALKAENEIWKKECLRLQEENQSFRAISSRIVVPLLRTVEPATSALLPGVQFTEELKHAVMNIASQCIVELRMMCESREPLWNRANDGKAILDIAQYNRMFPWGSSSNEHLRIEASLWSTYVLMNSGDLVDTFCDAEKWMQMFPSIVSKAKTLHIVQDSENFNGSLYLIVDGGSKENFLQELARISTGGSPANCISLFRIYHANSTQECVLHECCSDDSESVVAYTALSEDGIAKLGTADSASIQILTNGFVLVPIQQGSGCLLTVGIQSLASMNPYENLSLLGAMASQRHLDEIISRIKEVLSGRTANK</sequence>
<comment type="caution">
    <text evidence="13">The sequence shown here is derived from an EMBL/GenBank/DDBJ whole genome shotgun (WGS) entry which is preliminary data.</text>
</comment>
<comment type="subcellular location">
    <subcellularLocation>
        <location evidence="1 9 10">Nucleus</location>
    </subcellularLocation>
</comment>
<comment type="similarity">
    <text evidence="2">Belongs to the HD-ZIP homeobox family. Class IV subfamily.</text>
</comment>
<dbReference type="SUPFAM" id="SSF55961">
    <property type="entry name" value="Bet v1-like"/>
    <property type="match status" value="1"/>
</dbReference>
<dbReference type="Proteomes" id="UP000593563">
    <property type="component" value="Unassembled WGS sequence"/>
</dbReference>
<dbReference type="AlphaFoldDB" id="A0A6L5B8K9"/>
<dbReference type="InterPro" id="IPR001356">
    <property type="entry name" value="HD"/>
</dbReference>
<dbReference type="InterPro" id="IPR002913">
    <property type="entry name" value="START_lipid-bd_dom"/>
</dbReference>
<dbReference type="InterPro" id="IPR057993">
    <property type="entry name" value="HD-Zip_IV_C"/>
</dbReference>
<dbReference type="Gene3D" id="1.10.10.60">
    <property type="entry name" value="Homeodomain-like"/>
    <property type="match status" value="1"/>
</dbReference>
<feature type="domain" description="START" evidence="12">
    <location>
        <begin position="96"/>
        <end position="204"/>
    </location>
</feature>
<dbReference type="GO" id="GO:0008289">
    <property type="term" value="F:lipid binding"/>
    <property type="evidence" value="ECO:0007669"/>
    <property type="project" value="InterPro"/>
</dbReference>
<dbReference type="PANTHER" id="PTHR45654">
    <property type="entry name" value="HOMEOBOX-LEUCINE ZIPPER PROTEIN MERISTEM L1"/>
    <property type="match status" value="1"/>
</dbReference>
<dbReference type="GO" id="GO:0003677">
    <property type="term" value="F:DNA binding"/>
    <property type="evidence" value="ECO:0007669"/>
    <property type="project" value="UniProtKB-UniRule"/>
</dbReference>
<evidence type="ECO:0000259" key="12">
    <source>
        <dbReference type="PROSITE" id="PS50848"/>
    </source>
</evidence>
<dbReference type="Pfam" id="PF00046">
    <property type="entry name" value="Homeodomain"/>
    <property type="match status" value="1"/>
</dbReference>
<evidence type="ECO:0000256" key="6">
    <source>
        <dbReference type="ARBA" id="ARBA00023155"/>
    </source>
</evidence>
<dbReference type="EMBL" id="WRXP01003116">
    <property type="protein sequence ID" value="KAF1001683.1"/>
    <property type="molecule type" value="Genomic_DNA"/>
</dbReference>
<keyword evidence="8 9" id="KW-0539">Nucleus</keyword>
<name>A0A6L5B8K9_APIGR</name>
<evidence type="ECO:0000256" key="7">
    <source>
        <dbReference type="ARBA" id="ARBA00023163"/>
    </source>
</evidence>
<evidence type="ECO:0000256" key="8">
    <source>
        <dbReference type="ARBA" id="ARBA00023242"/>
    </source>
</evidence>
<evidence type="ECO:0000313" key="13">
    <source>
        <dbReference type="EMBL" id="KAF1001683.1"/>
    </source>
</evidence>
<keyword evidence="5 9" id="KW-0238">DNA-binding</keyword>
<accession>A0A6L5B8K9</accession>
<feature type="DNA-binding region" description="Homeobox" evidence="9">
    <location>
        <begin position="3"/>
        <end position="45"/>
    </location>
</feature>
<evidence type="ECO:0008006" key="15">
    <source>
        <dbReference type="Google" id="ProtNLM"/>
    </source>
</evidence>
<feature type="domain" description="Homeobox" evidence="11">
    <location>
        <begin position="1"/>
        <end position="44"/>
    </location>
</feature>
<evidence type="ECO:0000256" key="10">
    <source>
        <dbReference type="RuleBase" id="RU000682"/>
    </source>
</evidence>
<dbReference type="PROSITE" id="PS50848">
    <property type="entry name" value="START"/>
    <property type="match status" value="1"/>
</dbReference>
<keyword evidence="7" id="KW-0804">Transcription</keyword>
<gene>
    <name evidence="13" type="ORF">AG4045_013145</name>
</gene>
<dbReference type="InterPro" id="IPR042160">
    <property type="entry name" value="HD-Zip_IV"/>
</dbReference>
<dbReference type="SUPFAM" id="SSF46689">
    <property type="entry name" value="Homeodomain-like"/>
    <property type="match status" value="1"/>
</dbReference>
<evidence type="ECO:0000313" key="14">
    <source>
        <dbReference type="Proteomes" id="UP000593563"/>
    </source>
</evidence>
<reference evidence="13" key="1">
    <citation type="submission" date="2020-01" db="EMBL/GenBank/DDBJ databases">
        <title>The Celery Genome Sequence Reveals Sequential Paleo-tetraploidization, Resistance Gene Elimination, Karyotype Evolution, and Functional Innovation in Apiales.</title>
        <authorList>
            <person name="Song X."/>
        </authorList>
    </citation>
    <scope>NUCLEOTIDE SEQUENCE</scope>
    <source>
        <tissue evidence="13">Leaf</tissue>
    </source>
</reference>
<keyword evidence="14" id="KW-1185">Reference proteome</keyword>
<evidence type="ECO:0000259" key="11">
    <source>
        <dbReference type="PROSITE" id="PS50071"/>
    </source>
</evidence>
<evidence type="ECO:0000256" key="2">
    <source>
        <dbReference type="ARBA" id="ARBA00006789"/>
    </source>
</evidence>
<dbReference type="GO" id="GO:0005634">
    <property type="term" value="C:nucleus"/>
    <property type="evidence" value="ECO:0007669"/>
    <property type="project" value="UniProtKB-SubCell"/>
</dbReference>
<dbReference type="PROSITE" id="PS50071">
    <property type="entry name" value="HOMEOBOX_2"/>
    <property type="match status" value="1"/>
</dbReference>
<dbReference type="PANTHER" id="PTHR45654:SF11">
    <property type="entry name" value="HOMEOBOX-LEUCINE ZIPPER PROTEIN HDG5"/>
    <property type="match status" value="1"/>
</dbReference>
<keyword evidence="6 9" id="KW-0371">Homeobox</keyword>
<keyword evidence="4" id="KW-0175">Coiled coil</keyword>
<organism evidence="13 14">
    <name type="scientific">Apium graveolens</name>
    <name type="common">Celery</name>
    <dbReference type="NCBI Taxonomy" id="4045"/>
    <lineage>
        <taxon>Eukaryota</taxon>
        <taxon>Viridiplantae</taxon>
        <taxon>Streptophyta</taxon>
        <taxon>Embryophyta</taxon>
        <taxon>Tracheophyta</taxon>
        <taxon>Spermatophyta</taxon>
        <taxon>Magnoliopsida</taxon>
        <taxon>eudicotyledons</taxon>
        <taxon>Gunneridae</taxon>
        <taxon>Pentapetalae</taxon>
        <taxon>asterids</taxon>
        <taxon>campanulids</taxon>
        <taxon>Apiales</taxon>
        <taxon>Apiaceae</taxon>
        <taxon>Apioideae</taxon>
        <taxon>apioid superclade</taxon>
        <taxon>Apieae</taxon>
        <taxon>Apium</taxon>
    </lineage>
</organism>
<evidence type="ECO:0000256" key="1">
    <source>
        <dbReference type="ARBA" id="ARBA00004123"/>
    </source>
</evidence>
<dbReference type="CDD" id="cd00086">
    <property type="entry name" value="homeodomain"/>
    <property type="match status" value="1"/>
</dbReference>